<dbReference type="Proteomes" id="UP001273136">
    <property type="component" value="Unassembled WGS sequence"/>
</dbReference>
<dbReference type="AlphaFoldDB" id="A0AAE4MDB3"/>
<dbReference type="PANTHER" id="PTHR42204">
    <property type="entry name" value="INTEGRAL MEMBRANE PROTEIN"/>
    <property type="match status" value="1"/>
</dbReference>
<feature type="transmembrane region" description="Helical" evidence="1">
    <location>
        <begin position="162"/>
        <end position="183"/>
    </location>
</feature>
<organism evidence="3 4">
    <name type="scientific">Methanorbis furvi</name>
    <dbReference type="NCBI Taxonomy" id="3028299"/>
    <lineage>
        <taxon>Archaea</taxon>
        <taxon>Methanobacteriati</taxon>
        <taxon>Methanobacteriota</taxon>
        <taxon>Stenosarchaea group</taxon>
        <taxon>Methanomicrobia</taxon>
        <taxon>Methanomicrobiales</taxon>
        <taxon>Methanocorpusculaceae</taxon>
        <taxon>Methanorbis</taxon>
    </lineage>
</organism>
<keyword evidence="1" id="KW-1133">Transmembrane helix</keyword>
<reference evidence="3" key="1">
    <citation type="submission" date="2023-06" db="EMBL/GenBank/DDBJ databases">
        <title>Genome sequence of Methancorpusculaceae sp. Ag1.</title>
        <authorList>
            <person name="Protasov E."/>
            <person name="Platt K."/>
            <person name="Poehlein A."/>
            <person name="Daniel R."/>
            <person name="Brune A."/>
        </authorList>
    </citation>
    <scope>NUCLEOTIDE SEQUENCE</scope>
    <source>
        <strain evidence="3">Ag1</strain>
    </source>
</reference>
<evidence type="ECO:0000256" key="1">
    <source>
        <dbReference type="SAM" id="Phobius"/>
    </source>
</evidence>
<comment type="caution">
    <text evidence="3">The sequence shown here is derived from an EMBL/GenBank/DDBJ whole genome shotgun (WGS) entry which is preliminary data.</text>
</comment>
<feature type="transmembrane region" description="Helical" evidence="1">
    <location>
        <begin position="189"/>
        <end position="208"/>
    </location>
</feature>
<feature type="transmembrane region" description="Helical" evidence="1">
    <location>
        <begin position="393"/>
        <end position="414"/>
    </location>
</feature>
<feature type="transmembrane region" description="Helical" evidence="1">
    <location>
        <begin position="137"/>
        <end position="155"/>
    </location>
</feature>
<evidence type="ECO:0000313" key="3">
    <source>
        <dbReference type="EMBL" id="MDV0441990.1"/>
    </source>
</evidence>
<proteinExistence type="predicted"/>
<feature type="transmembrane region" description="Helical" evidence="1">
    <location>
        <begin position="110"/>
        <end position="131"/>
    </location>
</feature>
<feature type="transmembrane region" description="Helical" evidence="1">
    <location>
        <begin position="277"/>
        <end position="298"/>
    </location>
</feature>
<feature type="domain" description="DUF112" evidence="2">
    <location>
        <begin position="16"/>
        <end position="399"/>
    </location>
</feature>
<evidence type="ECO:0000259" key="2">
    <source>
        <dbReference type="Pfam" id="PF01970"/>
    </source>
</evidence>
<dbReference type="PANTHER" id="PTHR42204:SF1">
    <property type="entry name" value="INTEGRAL MEMBRANE PROTEIN"/>
    <property type="match status" value="1"/>
</dbReference>
<dbReference type="EMBL" id="JAWDKA010000006">
    <property type="protein sequence ID" value="MDV0441990.1"/>
    <property type="molecule type" value="Genomic_DNA"/>
</dbReference>
<evidence type="ECO:0000313" key="4">
    <source>
        <dbReference type="Proteomes" id="UP001273136"/>
    </source>
</evidence>
<gene>
    <name evidence="3" type="ORF">McpAg1_12090</name>
</gene>
<dbReference type="InterPro" id="IPR002823">
    <property type="entry name" value="DUF112_TM"/>
</dbReference>
<accession>A0AAE4MDB3</accession>
<keyword evidence="4" id="KW-1185">Reference proteome</keyword>
<keyword evidence="1" id="KW-0812">Transmembrane</keyword>
<feature type="transmembrane region" description="Helical" evidence="1">
    <location>
        <begin position="37"/>
        <end position="62"/>
    </location>
</feature>
<sequence>MLSRQDSDMLGVVAGCLFGVLLGTVSGLVPGIHSNTIAGFLAGAAGPLLILFGAEGVAAAIVATMVTHTFLDAVPSTFLGVPDPDTVLAVLPAHRMCLAGHGEEAVRTSAIGSAAGFLLCLPLFALFMLFLPPLQEYIDWGIGLVILFAAGLLIVYSKTPAWALAVFAASGVLGVFSLGYSYFSFGLFGIGEVLLPLLTGLFGIPVLLASMRSSQPLPAQNFSGLSISRRDILAGGLRGAVAGAVVGWLPGFSSGTANAVLVVRRSSDFESMDARSYLVATSAANTANAVLGIAALYAIGRMRSGAMVALGAIDLPPLSLMMAAAAVAAVFAYLLTITSSRFAPLVMRLNQPLLAKIVLVFLIVMSFVFCGPFGLLVLLVAALVGMIPGLVNVPRIFCMGAIMLPVMLLTLDLIRL</sequence>
<protein>
    <recommendedName>
        <fullName evidence="2">DUF112 domain-containing protein</fullName>
    </recommendedName>
</protein>
<feature type="transmembrane region" description="Helical" evidence="1">
    <location>
        <begin position="357"/>
        <end position="387"/>
    </location>
</feature>
<dbReference type="Pfam" id="PF01970">
    <property type="entry name" value="TctA"/>
    <property type="match status" value="1"/>
</dbReference>
<feature type="transmembrane region" description="Helical" evidence="1">
    <location>
        <begin position="318"/>
        <end position="336"/>
    </location>
</feature>
<keyword evidence="1" id="KW-0472">Membrane</keyword>
<name>A0AAE4MDB3_9EURY</name>